<feature type="domain" description="Zinc-finger" evidence="5">
    <location>
        <begin position="4"/>
        <end position="88"/>
    </location>
</feature>
<protein>
    <recommendedName>
        <fullName evidence="5">Zinc-finger domain-containing protein</fullName>
    </recommendedName>
</protein>
<evidence type="ECO:0000256" key="1">
    <source>
        <dbReference type="ARBA" id="ARBA00004123"/>
    </source>
</evidence>
<evidence type="ECO:0000313" key="7">
    <source>
        <dbReference type="Proteomes" id="UP001439008"/>
    </source>
</evidence>
<evidence type="ECO:0000256" key="3">
    <source>
        <dbReference type="ARBA" id="ARBA00023163"/>
    </source>
</evidence>
<gene>
    <name evidence="6" type="ORF">MHBO_002064</name>
</gene>
<dbReference type="EMBL" id="JBDODL010000642">
    <property type="protein sequence ID" value="MES1920387.1"/>
    <property type="molecule type" value="Genomic_DNA"/>
</dbReference>
<comment type="subcellular location">
    <subcellularLocation>
        <location evidence="1">Nucleus</location>
    </subcellularLocation>
</comment>
<dbReference type="Pfam" id="PF10497">
    <property type="entry name" value="zf-4CXXC_R1"/>
    <property type="match status" value="1"/>
</dbReference>
<keyword evidence="3" id="KW-0804">Transcription</keyword>
<organism evidence="6 7">
    <name type="scientific">Bonamia ostreae</name>
    <dbReference type="NCBI Taxonomy" id="126728"/>
    <lineage>
        <taxon>Eukaryota</taxon>
        <taxon>Sar</taxon>
        <taxon>Rhizaria</taxon>
        <taxon>Endomyxa</taxon>
        <taxon>Ascetosporea</taxon>
        <taxon>Haplosporida</taxon>
        <taxon>Bonamia</taxon>
    </lineage>
</organism>
<evidence type="ECO:0000256" key="4">
    <source>
        <dbReference type="ARBA" id="ARBA00023242"/>
    </source>
</evidence>
<proteinExistence type="predicted"/>
<keyword evidence="4" id="KW-0539">Nucleus</keyword>
<dbReference type="InterPro" id="IPR018866">
    <property type="entry name" value="Znf-4CXXC_R1"/>
</dbReference>
<evidence type="ECO:0000256" key="2">
    <source>
        <dbReference type="ARBA" id="ARBA00023015"/>
    </source>
</evidence>
<name>A0ABV2AL44_9EUKA</name>
<comment type="caution">
    <text evidence="6">The sequence shown here is derived from an EMBL/GenBank/DDBJ whole genome shotgun (WGS) entry which is preliminary data.</text>
</comment>
<evidence type="ECO:0000259" key="5">
    <source>
        <dbReference type="Pfam" id="PF10497"/>
    </source>
</evidence>
<accession>A0ABV2AL44</accession>
<sequence length="185" mass="21636">MQKIMNKTCHFCKNATNKKKISCENDFCSRVYCYRNNCLKKLRQTYGSTSILERYYDRSEDDGLPRFICPHCKDSSRCLSNYCRRKNAGRKLPAAQLRRIEPPNEFRRNCEMGKNPGLKQNCKIEGNGTFEENNKFRANSRFGQKERVSKRVNIKNCVLNLNEVRPPKTGKFEPPDLEKIRAPVD</sequence>
<evidence type="ECO:0000313" key="6">
    <source>
        <dbReference type="EMBL" id="MES1920387.1"/>
    </source>
</evidence>
<dbReference type="Proteomes" id="UP001439008">
    <property type="component" value="Unassembled WGS sequence"/>
</dbReference>
<reference evidence="6 7" key="1">
    <citation type="journal article" date="2024" name="BMC Biol.">
        <title>Comparative genomics of Ascetosporea gives new insight into the evolutionary basis for animal parasitism in Rhizaria.</title>
        <authorList>
            <person name="Hiltunen Thoren M."/>
            <person name="Onut-Brannstrom I."/>
            <person name="Alfjorden A."/>
            <person name="Peckova H."/>
            <person name="Swords F."/>
            <person name="Hooper C."/>
            <person name="Holzer A.S."/>
            <person name="Bass D."/>
            <person name="Burki F."/>
        </authorList>
    </citation>
    <scope>NUCLEOTIDE SEQUENCE [LARGE SCALE GENOMIC DNA]</scope>
    <source>
        <strain evidence="6">20-A016</strain>
    </source>
</reference>
<keyword evidence="2" id="KW-0805">Transcription regulation</keyword>
<keyword evidence="7" id="KW-1185">Reference proteome</keyword>